<evidence type="ECO:0008006" key="2">
    <source>
        <dbReference type="Google" id="ProtNLM"/>
    </source>
</evidence>
<dbReference type="AlphaFoldDB" id="A0A6N3CV05"/>
<dbReference type="EMBL" id="CACRUT010000015">
    <property type="protein sequence ID" value="VYU18928.1"/>
    <property type="molecule type" value="Genomic_DNA"/>
</dbReference>
<protein>
    <recommendedName>
        <fullName evidence="2">Fibronectin type-III domain-containing protein</fullName>
    </recommendedName>
</protein>
<proteinExistence type="predicted"/>
<sequence>MWILSMMFFVSCSDDDNGGTGSGNGDKDAYSVTILTQPYSGLSSTTVEVSGTCTITGTVPEVYAYGFVYGTSKSPEAGNEGVVKVQVGMSETGDFKTTLEGLTPNTTYYYRAYFEKDGAYEYGNTKTFTMKPADDGIDVPTAGELVDMGGRVKWASCNWDASSPEQTGVLCGWGDPTGTVKYQGIIDTYDFYVPAPGCYEYYAGVNPPKEISGTELDIAYVKSQGRLRMPTRKEMDDLVEDCLVKTVLYNNVEGLLFIAPNGNKLFFPLCGRRIGSEVLTNGLSVYWTGTFEQYSYGNLLVYGLGETGGEPGPTDGMDCCLGGAIRPVADK</sequence>
<organism evidence="1">
    <name type="scientific">Paraprevotella clara</name>
    <dbReference type="NCBI Taxonomy" id="454154"/>
    <lineage>
        <taxon>Bacteria</taxon>
        <taxon>Pseudomonadati</taxon>
        <taxon>Bacteroidota</taxon>
        <taxon>Bacteroidia</taxon>
        <taxon>Bacteroidales</taxon>
        <taxon>Prevotellaceae</taxon>
        <taxon>Paraprevotella</taxon>
    </lineage>
</organism>
<evidence type="ECO:0000313" key="1">
    <source>
        <dbReference type="EMBL" id="VYU18928.1"/>
    </source>
</evidence>
<accession>A0A6N3CV05</accession>
<name>A0A6N3CV05_9BACT</name>
<reference evidence="1" key="1">
    <citation type="submission" date="2019-11" db="EMBL/GenBank/DDBJ databases">
        <authorList>
            <person name="Feng L."/>
        </authorList>
    </citation>
    <scope>NUCLEOTIDE SEQUENCE</scope>
    <source>
        <strain evidence="1">PclaraLFYP37</strain>
    </source>
</reference>
<gene>
    <name evidence="1" type="ORF">PCLFYP37_02142</name>
</gene>